<proteinExistence type="predicted"/>
<feature type="region of interest" description="Disordered" evidence="1">
    <location>
        <begin position="37"/>
        <end position="60"/>
    </location>
</feature>
<gene>
    <name evidence="2" type="ORF">DCC35_06955</name>
</gene>
<dbReference type="EMBL" id="CP028923">
    <property type="protein sequence ID" value="QCK14498.1"/>
    <property type="molecule type" value="Genomic_DNA"/>
</dbReference>
<evidence type="ECO:0000313" key="2">
    <source>
        <dbReference type="EMBL" id="QCK14498.1"/>
    </source>
</evidence>
<keyword evidence="3" id="KW-1185">Reference proteome</keyword>
<sequence>MVCKFDISWKKYNFIDILNPGKSLHIVDQVCQGGQPKELVNKEPNSDKRTEQNNFTIPIQ</sequence>
<feature type="compositionally biased region" description="Basic and acidic residues" evidence="1">
    <location>
        <begin position="39"/>
        <end position="51"/>
    </location>
</feature>
<protein>
    <submittedName>
        <fullName evidence="2">Uncharacterized protein</fullName>
    </submittedName>
</protein>
<evidence type="ECO:0000313" key="3">
    <source>
        <dbReference type="Proteomes" id="UP000298616"/>
    </source>
</evidence>
<reference evidence="2 3" key="1">
    <citation type="submission" date="2018-04" db="EMBL/GenBank/DDBJ databases">
        <title>Complete genome uncultured novel isolate.</title>
        <authorList>
            <person name="Merlino G."/>
        </authorList>
    </citation>
    <scope>NUCLEOTIDE SEQUENCE [LARGE SCALE GENOMIC DNA]</scope>
    <source>
        <strain evidence="3">R1DC9</strain>
    </source>
</reference>
<dbReference type="KEGG" id="fpf:DCC35_06955"/>
<dbReference type="Proteomes" id="UP000298616">
    <property type="component" value="Chromosome"/>
</dbReference>
<dbReference type="AlphaFoldDB" id="A0A4D7K525"/>
<accession>A0A4D7K525</accession>
<organism evidence="2 3">
    <name type="scientific">Mangrovivirga cuniculi</name>
    <dbReference type="NCBI Taxonomy" id="2715131"/>
    <lineage>
        <taxon>Bacteria</taxon>
        <taxon>Pseudomonadati</taxon>
        <taxon>Bacteroidota</taxon>
        <taxon>Cytophagia</taxon>
        <taxon>Cytophagales</taxon>
        <taxon>Mangrovivirgaceae</taxon>
        <taxon>Mangrovivirga</taxon>
    </lineage>
</organism>
<evidence type="ECO:0000256" key="1">
    <source>
        <dbReference type="SAM" id="MobiDB-lite"/>
    </source>
</evidence>
<name>A0A4D7K525_9BACT</name>